<dbReference type="Pfam" id="PF07787">
    <property type="entry name" value="TMEM43"/>
    <property type="match status" value="1"/>
</dbReference>
<proteinExistence type="predicted"/>
<dbReference type="GO" id="GO:0071763">
    <property type="term" value="P:nuclear membrane organization"/>
    <property type="evidence" value="ECO:0007669"/>
    <property type="project" value="TreeGrafter"/>
</dbReference>
<dbReference type="GO" id="GO:0006629">
    <property type="term" value="P:lipid metabolic process"/>
    <property type="evidence" value="ECO:0007669"/>
    <property type="project" value="TreeGrafter"/>
</dbReference>
<keyword evidence="4" id="KW-0256">Endoplasmic reticulum</keyword>
<protein>
    <submittedName>
        <fullName evidence="9">Uncharacterized protein</fullName>
    </submittedName>
</protein>
<evidence type="ECO:0000313" key="10">
    <source>
        <dbReference type="Proteomes" id="UP000288892"/>
    </source>
</evidence>
<evidence type="ECO:0000313" key="9">
    <source>
        <dbReference type="EMBL" id="RWX51459.1"/>
    </source>
</evidence>
<evidence type="ECO:0000256" key="4">
    <source>
        <dbReference type="ARBA" id="ARBA00022824"/>
    </source>
</evidence>
<evidence type="ECO:0000256" key="5">
    <source>
        <dbReference type="ARBA" id="ARBA00022989"/>
    </source>
</evidence>
<feature type="transmembrane region" description="Helical" evidence="8">
    <location>
        <begin position="20"/>
        <end position="41"/>
    </location>
</feature>
<keyword evidence="10" id="KW-1185">Reference proteome</keyword>
<gene>
    <name evidence="9" type="ORF">VU01_11322</name>
</gene>
<reference evidence="9 10" key="1">
    <citation type="submission" date="2017-01" db="EMBL/GenBank/DDBJ databases">
        <title>The cable genome- insights into the physiology and evolution of filamentous bacteria capable of sulfide oxidation via long distance electron transfer.</title>
        <authorList>
            <person name="Schreiber L."/>
            <person name="Bjerg J.T."/>
            <person name="Boggild A."/>
            <person name="Van De Vossenberg J."/>
            <person name="Meysman F."/>
            <person name="Nielsen L.P."/>
            <person name="Schramm A."/>
            <person name="Kjeldsen K.U."/>
        </authorList>
    </citation>
    <scope>NUCLEOTIDE SEQUENCE [LARGE SCALE GENOMIC DNA]</scope>
    <source>
        <strain evidence="9">A5</strain>
    </source>
</reference>
<accession>A0A444JEE8</accession>
<name>A0A444JEE8_9BACT</name>
<feature type="region of interest" description="Disordered" evidence="7">
    <location>
        <begin position="148"/>
        <end position="196"/>
    </location>
</feature>
<evidence type="ECO:0000256" key="8">
    <source>
        <dbReference type="SAM" id="Phobius"/>
    </source>
</evidence>
<dbReference type="InterPro" id="IPR012430">
    <property type="entry name" value="TMEM43_fam"/>
</dbReference>
<dbReference type="PANTHER" id="PTHR13416">
    <property type="match status" value="1"/>
</dbReference>
<dbReference type="Proteomes" id="UP000288892">
    <property type="component" value="Unassembled WGS sequence"/>
</dbReference>
<evidence type="ECO:0000256" key="3">
    <source>
        <dbReference type="ARBA" id="ARBA00022692"/>
    </source>
</evidence>
<evidence type="ECO:0000256" key="2">
    <source>
        <dbReference type="ARBA" id="ARBA00004586"/>
    </source>
</evidence>
<evidence type="ECO:0000256" key="6">
    <source>
        <dbReference type="ARBA" id="ARBA00023136"/>
    </source>
</evidence>
<dbReference type="EMBL" id="MTKS01000132">
    <property type="protein sequence ID" value="RWX51459.1"/>
    <property type="molecule type" value="Genomic_DNA"/>
</dbReference>
<evidence type="ECO:0000256" key="1">
    <source>
        <dbReference type="ARBA" id="ARBA00004127"/>
    </source>
</evidence>
<dbReference type="PANTHER" id="PTHR13416:SF2">
    <property type="entry name" value="TRANSMEMBRANE PROTEIN 43"/>
    <property type="match status" value="1"/>
</dbReference>
<dbReference type="GO" id="GO:0012505">
    <property type="term" value="C:endomembrane system"/>
    <property type="evidence" value="ECO:0007669"/>
    <property type="project" value="UniProtKB-SubCell"/>
</dbReference>
<keyword evidence="6 8" id="KW-0472">Membrane</keyword>
<dbReference type="AlphaFoldDB" id="A0A444JEE8"/>
<sequence length="196" mass="21582">MSDDSFTEVTNQSWFSRIGGAIKGIIFGFILFIIAFPLLFWNEGRAVKTYKTLKEGGGAVISVPADQVDANNEGKLVHLSGKATTEDVLTDPVFGVSDNALRLRRNVEMYQWQESSESETKKKLGGGTETVTTYSYSKEWSDSVIHSSGFKKSGEHQNPDSMPYVSEDQAATGSPWVPLPCPRPRSTESISLRPLL</sequence>
<keyword evidence="3 8" id="KW-0812">Transmembrane</keyword>
<evidence type="ECO:0000256" key="7">
    <source>
        <dbReference type="SAM" id="MobiDB-lite"/>
    </source>
</evidence>
<comment type="caution">
    <text evidence="9">The sequence shown here is derived from an EMBL/GenBank/DDBJ whole genome shotgun (WGS) entry which is preliminary data.</text>
</comment>
<comment type="subcellular location">
    <subcellularLocation>
        <location evidence="1">Endomembrane system</location>
        <topology evidence="1">Multi-pass membrane protein</topology>
    </subcellularLocation>
    <subcellularLocation>
        <location evidence="2">Endoplasmic reticulum membrane</location>
    </subcellularLocation>
</comment>
<organism evidence="9 10">
    <name type="scientific">Candidatus Electrothrix marina</name>
    <dbReference type="NCBI Taxonomy" id="1859130"/>
    <lineage>
        <taxon>Bacteria</taxon>
        <taxon>Pseudomonadati</taxon>
        <taxon>Thermodesulfobacteriota</taxon>
        <taxon>Desulfobulbia</taxon>
        <taxon>Desulfobulbales</taxon>
        <taxon>Desulfobulbaceae</taxon>
        <taxon>Candidatus Electrothrix</taxon>
    </lineage>
</organism>
<keyword evidence="5 8" id="KW-1133">Transmembrane helix</keyword>